<comment type="similarity">
    <text evidence="1 3">Belongs to the pirin family.</text>
</comment>
<proteinExistence type="inferred from homology"/>
<dbReference type="Proteomes" id="UP000054937">
    <property type="component" value="Unassembled WGS sequence"/>
</dbReference>
<dbReference type="OMA" id="QIWVALP"/>
<evidence type="ECO:0000313" key="6">
    <source>
        <dbReference type="EMBL" id="KRX04460.1"/>
    </source>
</evidence>
<evidence type="ECO:0000256" key="3">
    <source>
        <dbReference type="RuleBase" id="RU003457"/>
    </source>
</evidence>
<dbReference type="InterPro" id="IPR012093">
    <property type="entry name" value="Pirin"/>
</dbReference>
<feature type="binding site" evidence="2">
    <location>
        <position position="62"/>
    </location>
    <ligand>
        <name>Fe cation</name>
        <dbReference type="ChEBI" id="CHEBI:24875"/>
    </ligand>
</feature>
<dbReference type="Gene3D" id="2.60.120.10">
    <property type="entry name" value="Jelly Rolls"/>
    <property type="match status" value="2"/>
</dbReference>
<dbReference type="EMBL" id="LDAU01000115">
    <property type="protein sequence ID" value="KRX04460.1"/>
    <property type="molecule type" value="Genomic_DNA"/>
</dbReference>
<dbReference type="AlphaFoldDB" id="A0A0V0QQH9"/>
<gene>
    <name evidence="6" type="ORF">PPERSA_06013</name>
</gene>
<feature type="binding site" evidence="2">
    <location>
        <position position="16"/>
    </location>
    <ligand>
        <name>Fe cation</name>
        <dbReference type="ChEBI" id="CHEBI:24875"/>
    </ligand>
</feature>
<dbReference type="PANTHER" id="PTHR13903:SF8">
    <property type="entry name" value="PIRIN"/>
    <property type="match status" value="1"/>
</dbReference>
<keyword evidence="7" id="KW-1185">Reference proteome</keyword>
<evidence type="ECO:0000256" key="2">
    <source>
        <dbReference type="PIRSR" id="PIRSR006232-1"/>
    </source>
</evidence>
<dbReference type="PIRSF" id="PIRSF006232">
    <property type="entry name" value="Pirin"/>
    <property type="match status" value="1"/>
</dbReference>
<sequence>MLDYFNTKLPGGFPDHPHRGFETVTYLKEGSIYHEDFKGNKGILAPGDIQWMTAGKGICHAEMPGKFDEITKGFQLWLNLDKKHKYEEAGYQEYRADQLPLVQKDGIKIKLIAGETYGEKGPIKARTPAYFMDVQIDAGKNFEQIIPKQWVCLLFLYQGSGDINGKKVDTNQAVLFNQENNEQIEIKSGNEGCHLMLMAGKPIGEPIIQYGPFVVTSQEELYQTFEDYEECKNGFEYRKGWASKIQHMANRKK</sequence>
<dbReference type="Pfam" id="PF02678">
    <property type="entry name" value="Pirin"/>
    <property type="match status" value="1"/>
</dbReference>
<accession>A0A0V0QQH9</accession>
<dbReference type="InterPro" id="IPR014710">
    <property type="entry name" value="RmlC-like_jellyroll"/>
</dbReference>
<comment type="caution">
    <text evidence="6">The sequence shown here is derived from an EMBL/GenBank/DDBJ whole genome shotgun (WGS) entry which is preliminary data.</text>
</comment>
<evidence type="ECO:0000256" key="1">
    <source>
        <dbReference type="ARBA" id="ARBA00008416"/>
    </source>
</evidence>
<evidence type="ECO:0000259" key="5">
    <source>
        <dbReference type="Pfam" id="PF05726"/>
    </source>
</evidence>
<dbReference type="PANTHER" id="PTHR13903">
    <property type="entry name" value="PIRIN-RELATED"/>
    <property type="match status" value="1"/>
</dbReference>
<dbReference type="SUPFAM" id="SSF51182">
    <property type="entry name" value="RmlC-like cupins"/>
    <property type="match status" value="1"/>
</dbReference>
<reference evidence="6 7" key="1">
    <citation type="journal article" date="2015" name="Sci. Rep.">
        <title>Genome of the facultative scuticociliatosis pathogen Pseudocohnilembus persalinus provides insight into its virulence through horizontal gene transfer.</title>
        <authorList>
            <person name="Xiong J."/>
            <person name="Wang G."/>
            <person name="Cheng J."/>
            <person name="Tian M."/>
            <person name="Pan X."/>
            <person name="Warren A."/>
            <person name="Jiang C."/>
            <person name="Yuan D."/>
            <person name="Miao W."/>
        </authorList>
    </citation>
    <scope>NUCLEOTIDE SEQUENCE [LARGE SCALE GENOMIC DNA]</scope>
    <source>
        <strain evidence="6">36N120E</strain>
    </source>
</reference>
<feature type="domain" description="Pirin C-terminal" evidence="5">
    <location>
        <begin position="132"/>
        <end position="234"/>
    </location>
</feature>
<dbReference type="InParanoid" id="A0A0V0QQH9"/>
<keyword evidence="2" id="KW-0408">Iron</keyword>
<dbReference type="InterPro" id="IPR003829">
    <property type="entry name" value="Pirin_N_dom"/>
</dbReference>
<dbReference type="OrthoDB" id="198735at2759"/>
<evidence type="ECO:0000313" key="7">
    <source>
        <dbReference type="Proteomes" id="UP000054937"/>
    </source>
</evidence>
<dbReference type="CDD" id="cd02247">
    <property type="entry name" value="cupin_pirin_C"/>
    <property type="match status" value="1"/>
</dbReference>
<feature type="domain" description="Pirin N-terminal" evidence="4">
    <location>
        <begin position="9"/>
        <end position="78"/>
    </location>
</feature>
<name>A0A0V0QQH9_PSEPJ</name>
<organism evidence="6 7">
    <name type="scientific">Pseudocohnilembus persalinus</name>
    <name type="common">Ciliate</name>
    <dbReference type="NCBI Taxonomy" id="266149"/>
    <lineage>
        <taxon>Eukaryota</taxon>
        <taxon>Sar</taxon>
        <taxon>Alveolata</taxon>
        <taxon>Ciliophora</taxon>
        <taxon>Intramacronucleata</taxon>
        <taxon>Oligohymenophorea</taxon>
        <taxon>Scuticociliatia</taxon>
        <taxon>Philasterida</taxon>
        <taxon>Pseudocohnilembidae</taxon>
        <taxon>Pseudocohnilembus</taxon>
    </lineage>
</organism>
<dbReference type="Pfam" id="PF05726">
    <property type="entry name" value="Pirin_C"/>
    <property type="match status" value="1"/>
</dbReference>
<feature type="binding site" evidence="2">
    <location>
        <position position="18"/>
    </location>
    <ligand>
        <name>Fe cation</name>
        <dbReference type="ChEBI" id="CHEBI:24875"/>
    </ligand>
</feature>
<keyword evidence="2" id="KW-0479">Metal-binding</keyword>
<dbReference type="InterPro" id="IPR008778">
    <property type="entry name" value="Pirin_C_dom"/>
</dbReference>
<dbReference type="InterPro" id="IPR011051">
    <property type="entry name" value="RmlC_Cupin_sf"/>
</dbReference>
<comment type="cofactor">
    <cofactor evidence="2">
        <name>Fe cation</name>
        <dbReference type="ChEBI" id="CHEBI:24875"/>
    </cofactor>
    <text evidence="2">Binds 1 Fe cation per subunit.</text>
</comment>
<protein>
    <submittedName>
        <fullName evidence="6">RmlC-like cupin domain</fullName>
    </submittedName>
</protein>
<dbReference type="GO" id="GO:0046872">
    <property type="term" value="F:metal ion binding"/>
    <property type="evidence" value="ECO:0007669"/>
    <property type="project" value="UniProtKB-KW"/>
</dbReference>
<evidence type="ECO:0000259" key="4">
    <source>
        <dbReference type="Pfam" id="PF02678"/>
    </source>
</evidence>
<dbReference type="CDD" id="cd02909">
    <property type="entry name" value="cupin_pirin_N"/>
    <property type="match status" value="1"/>
</dbReference>
<feature type="binding site" evidence="2">
    <location>
        <position position="60"/>
    </location>
    <ligand>
        <name>Fe cation</name>
        <dbReference type="ChEBI" id="CHEBI:24875"/>
    </ligand>
</feature>